<evidence type="ECO:0000313" key="2">
    <source>
        <dbReference type="Proteomes" id="UP000823775"/>
    </source>
</evidence>
<dbReference type="Proteomes" id="UP000823775">
    <property type="component" value="Unassembled WGS sequence"/>
</dbReference>
<protein>
    <submittedName>
        <fullName evidence="1">Uncharacterized protein</fullName>
    </submittedName>
</protein>
<comment type="caution">
    <text evidence="1">The sequence shown here is derived from an EMBL/GenBank/DDBJ whole genome shotgun (WGS) entry which is preliminary data.</text>
</comment>
<gene>
    <name evidence="1" type="ORF">HAX54_010587</name>
</gene>
<evidence type="ECO:0000313" key="1">
    <source>
        <dbReference type="EMBL" id="MCD7470606.1"/>
    </source>
</evidence>
<reference evidence="1 2" key="1">
    <citation type="journal article" date="2021" name="BMC Genomics">
        <title>Datura genome reveals duplications of psychoactive alkaloid biosynthetic genes and high mutation rate following tissue culture.</title>
        <authorList>
            <person name="Rajewski A."/>
            <person name="Carter-House D."/>
            <person name="Stajich J."/>
            <person name="Litt A."/>
        </authorList>
    </citation>
    <scope>NUCLEOTIDE SEQUENCE [LARGE SCALE GENOMIC DNA]</scope>
    <source>
        <strain evidence="1">AR-01</strain>
    </source>
</reference>
<proteinExistence type="predicted"/>
<keyword evidence="2" id="KW-1185">Reference proteome</keyword>
<dbReference type="EMBL" id="JACEIK010001588">
    <property type="protein sequence ID" value="MCD7470606.1"/>
    <property type="molecule type" value="Genomic_DNA"/>
</dbReference>
<name>A0ABS8TGK6_DATST</name>
<organism evidence="1 2">
    <name type="scientific">Datura stramonium</name>
    <name type="common">Jimsonweed</name>
    <name type="synonym">Common thornapple</name>
    <dbReference type="NCBI Taxonomy" id="4076"/>
    <lineage>
        <taxon>Eukaryota</taxon>
        <taxon>Viridiplantae</taxon>
        <taxon>Streptophyta</taxon>
        <taxon>Embryophyta</taxon>
        <taxon>Tracheophyta</taxon>
        <taxon>Spermatophyta</taxon>
        <taxon>Magnoliopsida</taxon>
        <taxon>eudicotyledons</taxon>
        <taxon>Gunneridae</taxon>
        <taxon>Pentapetalae</taxon>
        <taxon>asterids</taxon>
        <taxon>lamiids</taxon>
        <taxon>Solanales</taxon>
        <taxon>Solanaceae</taxon>
        <taxon>Solanoideae</taxon>
        <taxon>Datureae</taxon>
        <taxon>Datura</taxon>
    </lineage>
</organism>
<sequence length="158" mass="17652">MASPLLSPCNIACHLKMPMQELMLDTHLSPRVCNSVMIKVVVILLVNAFHDFKKESAIWYVDNKNCDIEAPEPAQGCEGNTINPEHQTETRLPDSNDLQLEEVQYVVDTLPGECSKLSEEPVLTYISHGEVGCRVDNLQINMESHYCLDVNVLQGNGK</sequence>
<accession>A0ABS8TGK6</accession>